<accession>A0AA41Z924</accession>
<dbReference type="RefSeq" id="WP_179512469.1">
    <property type="nucleotide sequence ID" value="NZ_JANFAV010000011.1"/>
</dbReference>
<keyword evidence="1" id="KW-0472">Membrane</keyword>
<dbReference type="AlphaFoldDB" id="A0AA41Z924"/>
<comment type="caution">
    <text evidence="2">The sequence shown here is derived from an EMBL/GenBank/DDBJ whole genome shotgun (WGS) entry which is preliminary data.</text>
</comment>
<keyword evidence="3" id="KW-1185">Reference proteome</keyword>
<proteinExistence type="predicted"/>
<dbReference type="Proteomes" id="UP001165565">
    <property type="component" value="Unassembled WGS sequence"/>
</dbReference>
<sequence length="50" mass="5121">MALVTITALGRSARWIGTLVPLTALAAVAVVSLAWSGHAAAGGLLEFFRL</sequence>
<evidence type="ECO:0000256" key="1">
    <source>
        <dbReference type="SAM" id="Phobius"/>
    </source>
</evidence>
<protein>
    <submittedName>
        <fullName evidence="2">Uncharacterized protein</fullName>
    </submittedName>
</protein>
<reference evidence="2" key="1">
    <citation type="submission" date="2022-06" db="EMBL/GenBank/DDBJ databases">
        <title>Sphingomonas sp. nov. isolated from rhizosphere soil of tomato.</title>
        <authorList>
            <person name="Dong H."/>
            <person name="Gao R."/>
        </authorList>
    </citation>
    <scope>NUCLEOTIDE SEQUENCE</scope>
    <source>
        <strain evidence="2">MMSM24</strain>
    </source>
</reference>
<gene>
    <name evidence="2" type="ORF">NEE01_15755</name>
</gene>
<dbReference type="EMBL" id="JANFAV010000011">
    <property type="protein sequence ID" value="MCW6536235.1"/>
    <property type="molecule type" value="Genomic_DNA"/>
</dbReference>
<evidence type="ECO:0000313" key="2">
    <source>
        <dbReference type="EMBL" id="MCW6536235.1"/>
    </source>
</evidence>
<name>A0AA41Z924_9SPHN</name>
<feature type="transmembrane region" description="Helical" evidence="1">
    <location>
        <begin position="24"/>
        <end position="48"/>
    </location>
</feature>
<keyword evidence="1" id="KW-0812">Transmembrane</keyword>
<evidence type="ECO:0000313" key="3">
    <source>
        <dbReference type="Proteomes" id="UP001165565"/>
    </source>
</evidence>
<keyword evidence="1" id="KW-1133">Transmembrane helix</keyword>
<organism evidence="2 3">
    <name type="scientific">Sphingomonas lycopersici</name>
    <dbReference type="NCBI Taxonomy" id="2951807"/>
    <lineage>
        <taxon>Bacteria</taxon>
        <taxon>Pseudomonadati</taxon>
        <taxon>Pseudomonadota</taxon>
        <taxon>Alphaproteobacteria</taxon>
        <taxon>Sphingomonadales</taxon>
        <taxon>Sphingomonadaceae</taxon>
        <taxon>Sphingomonas</taxon>
    </lineage>
</organism>